<dbReference type="SUPFAM" id="SSF52540">
    <property type="entry name" value="P-loop containing nucleoside triphosphate hydrolases"/>
    <property type="match status" value="1"/>
</dbReference>
<dbReference type="OrthoDB" id="5521887at2"/>
<name>A0A3A9YJR7_9ACTN</name>
<dbReference type="Gene3D" id="1.10.8.430">
    <property type="entry name" value="Helical domain of apoptotic protease-activating factors"/>
    <property type="match status" value="1"/>
</dbReference>
<dbReference type="PRINTS" id="PR00364">
    <property type="entry name" value="DISEASERSIST"/>
</dbReference>
<dbReference type="RefSeq" id="WP_120684827.1">
    <property type="nucleotide sequence ID" value="NZ_RBAL01000029.1"/>
</dbReference>
<dbReference type="InterPro" id="IPR011990">
    <property type="entry name" value="TPR-like_helical_dom_sf"/>
</dbReference>
<dbReference type="GO" id="GO:0043531">
    <property type="term" value="F:ADP binding"/>
    <property type="evidence" value="ECO:0007669"/>
    <property type="project" value="InterPro"/>
</dbReference>
<dbReference type="InterPro" id="IPR003593">
    <property type="entry name" value="AAA+_ATPase"/>
</dbReference>
<evidence type="ECO:0000313" key="2">
    <source>
        <dbReference type="EMBL" id="RKN37008.1"/>
    </source>
</evidence>
<dbReference type="PANTHER" id="PTHR47691">
    <property type="entry name" value="REGULATOR-RELATED"/>
    <property type="match status" value="1"/>
</dbReference>
<dbReference type="PANTHER" id="PTHR47691:SF3">
    <property type="entry name" value="HTH-TYPE TRANSCRIPTIONAL REGULATOR RV0890C-RELATED"/>
    <property type="match status" value="1"/>
</dbReference>
<reference evidence="2 3" key="1">
    <citation type="journal article" date="2014" name="Int. J. Syst. Evol. Microbiol.">
        <title>Streptomyces hoynatensis sp. nov., isolated from deep marine sediment.</title>
        <authorList>
            <person name="Veyisoglu A."/>
            <person name="Sahin N."/>
        </authorList>
    </citation>
    <scope>NUCLEOTIDE SEQUENCE [LARGE SCALE GENOMIC DNA]</scope>
    <source>
        <strain evidence="2 3">KCTC 29097</strain>
    </source>
</reference>
<dbReference type="InterPro" id="IPR027417">
    <property type="entry name" value="P-loop_NTPase"/>
</dbReference>
<sequence length="790" mass="84659">MELLSATGVLSAVESVTSDLMSQATGEAGRRISEALAGLVRRLWRRGGEPGGSAPPLPESPEERRELARRLLAEAERDPEFARDLGELVREASFFEAGVRGGARRPLARPLLLPPGTTLFTDRERVLAEIAGIARAPRDEGAATPVIVLLGPGGIGKTATAVQAARALAGEYPDGQLYADLRGASAATALSPSEVHVRFLHGLGVPQAEVPADGQRQQDLYRDCLADRRVLVLLDNAHSAAQVAPLLPASPGSLVLVTSRHRMPELLRDFGARPLRLEALSADDSLRLLGRLAGERRVERERPFAELVAGRCGGLPLALCATGARLAEREHLTWERVAGELAAPPEAGREPGSGQPDPALLAADASYAELGEAAARLYRRLALRPWPAIPVGAAAAAAEVPEEEARALLEELAAAHLVEEVAEERYRFHDVVRRHALGRARRDESPREAARAVARMIGWFLREAAAADFLVIPGRWRLGPAFAGLTRPADAGPERARAALDWLRRERDNLAEAVAAADDHGFDDLAWQLCEAMWALHLRLGFHEQWAATHRRGAAAAARRAAEFGDPRAEGRMRVQLAFALMGLGQFAEADAELQSAAAAEERARHPRGLATALEVLGLLRLRQWRHAEAQELFERAAETLRGIRPGEDGAADAPRALAILTHHAGRALAGQDRGAEALGRLREARARFAALDQPDRYNEARVGMSLGEVLLAAGDPAAAAAELDLALAVLAAEGADLQRADAAELRAACARRAGDAEGAAAWLRVARDLHRDLGNRTALARLDARLSGE</sequence>
<protein>
    <submittedName>
        <fullName evidence="2">XRE family transcriptional regulator</fullName>
    </submittedName>
</protein>
<comment type="caution">
    <text evidence="2">The sequence shown here is derived from an EMBL/GenBank/DDBJ whole genome shotgun (WGS) entry which is preliminary data.</text>
</comment>
<dbReference type="EMBL" id="RBAL01000029">
    <property type="protein sequence ID" value="RKN37008.1"/>
    <property type="molecule type" value="Genomic_DNA"/>
</dbReference>
<dbReference type="Gene3D" id="3.40.50.300">
    <property type="entry name" value="P-loop containing nucleotide triphosphate hydrolases"/>
    <property type="match status" value="1"/>
</dbReference>
<dbReference type="Proteomes" id="UP000272474">
    <property type="component" value="Unassembled WGS sequence"/>
</dbReference>
<evidence type="ECO:0000313" key="3">
    <source>
        <dbReference type="Proteomes" id="UP000272474"/>
    </source>
</evidence>
<dbReference type="Gene3D" id="1.25.40.10">
    <property type="entry name" value="Tetratricopeptide repeat domain"/>
    <property type="match status" value="1"/>
</dbReference>
<dbReference type="InterPro" id="IPR042197">
    <property type="entry name" value="Apaf_helical"/>
</dbReference>
<dbReference type="AlphaFoldDB" id="A0A3A9YJR7"/>
<proteinExistence type="predicted"/>
<organism evidence="2 3">
    <name type="scientific">Streptomyces hoynatensis</name>
    <dbReference type="NCBI Taxonomy" id="1141874"/>
    <lineage>
        <taxon>Bacteria</taxon>
        <taxon>Bacillati</taxon>
        <taxon>Actinomycetota</taxon>
        <taxon>Actinomycetes</taxon>
        <taxon>Kitasatosporales</taxon>
        <taxon>Streptomycetaceae</taxon>
        <taxon>Streptomyces</taxon>
    </lineage>
</organism>
<feature type="domain" description="AAA+ ATPase" evidence="1">
    <location>
        <begin position="143"/>
        <end position="281"/>
    </location>
</feature>
<dbReference type="SMART" id="SM00382">
    <property type="entry name" value="AAA"/>
    <property type="match status" value="1"/>
</dbReference>
<accession>A0A3A9YJR7</accession>
<gene>
    <name evidence="2" type="ORF">D7294_29250</name>
</gene>
<evidence type="ECO:0000259" key="1">
    <source>
        <dbReference type="SMART" id="SM00382"/>
    </source>
</evidence>
<keyword evidence="3" id="KW-1185">Reference proteome</keyword>
<dbReference type="SUPFAM" id="SSF81901">
    <property type="entry name" value="HCP-like"/>
    <property type="match status" value="1"/>
</dbReference>